<proteinExistence type="predicted"/>
<evidence type="ECO:0000313" key="3">
    <source>
        <dbReference type="Proteomes" id="UP000887104"/>
    </source>
</evidence>
<protein>
    <submittedName>
        <fullName evidence="2">Uncharacterized protein</fullName>
    </submittedName>
</protein>
<organism evidence="2 3">
    <name type="scientific">Shewanella sairae</name>
    <dbReference type="NCBI Taxonomy" id="190310"/>
    <lineage>
        <taxon>Bacteria</taxon>
        <taxon>Pseudomonadati</taxon>
        <taxon>Pseudomonadota</taxon>
        <taxon>Gammaproteobacteria</taxon>
        <taxon>Alteromonadales</taxon>
        <taxon>Shewanellaceae</taxon>
        <taxon>Shewanella</taxon>
    </lineage>
</organism>
<evidence type="ECO:0000313" key="2">
    <source>
        <dbReference type="EMBL" id="GIU51536.1"/>
    </source>
</evidence>
<sequence>MKEDLNNPIESIGLEAGDDKKQYNKTTTYNLPAEALTTKVQGVLLQKIEHFGSAEINDGKLVLVHPEP</sequence>
<comment type="caution">
    <text evidence="2">The sequence shown here is derived from an EMBL/GenBank/DDBJ whole genome shotgun (WGS) entry which is preliminary data.</text>
</comment>
<keyword evidence="3" id="KW-1185">Reference proteome</keyword>
<feature type="region of interest" description="Disordered" evidence="1">
    <location>
        <begin position="1"/>
        <end position="24"/>
    </location>
</feature>
<dbReference type="RefSeq" id="WP_220783117.1">
    <property type="nucleotide sequence ID" value="NZ_BPEY01000120.1"/>
</dbReference>
<dbReference type="EMBL" id="BPEY01000120">
    <property type="protein sequence ID" value="GIU51536.1"/>
    <property type="molecule type" value="Genomic_DNA"/>
</dbReference>
<gene>
    <name evidence="2" type="ORF">TUM4438_41500</name>
</gene>
<name>A0ABQ4PQN4_9GAMM</name>
<evidence type="ECO:0000256" key="1">
    <source>
        <dbReference type="SAM" id="MobiDB-lite"/>
    </source>
</evidence>
<reference evidence="2" key="1">
    <citation type="submission" date="2021-05" db="EMBL/GenBank/DDBJ databases">
        <title>Molecular characterization for Shewanella algae harboring chromosomal blaOXA-55-like strains isolated from clinical and environment sample.</title>
        <authorList>
            <person name="Ohama Y."/>
            <person name="Aoki K."/>
            <person name="Harada S."/>
            <person name="Moriya K."/>
            <person name="Ishii Y."/>
            <person name="Tateda K."/>
        </authorList>
    </citation>
    <scope>NUCLEOTIDE SEQUENCE</scope>
    <source>
        <strain evidence="2">JCM 11563</strain>
    </source>
</reference>
<dbReference type="Proteomes" id="UP000887104">
    <property type="component" value="Unassembled WGS sequence"/>
</dbReference>
<accession>A0ABQ4PQN4</accession>